<feature type="transmembrane region" description="Helical" evidence="10">
    <location>
        <begin position="491"/>
        <end position="511"/>
    </location>
</feature>
<dbReference type="SUPFAM" id="SSF81321">
    <property type="entry name" value="Family A G protein-coupled receptor-like"/>
    <property type="match status" value="2"/>
</dbReference>
<name>A0ABN8NUE8_9CNID</name>
<proteinExistence type="predicted"/>
<evidence type="ECO:0000256" key="1">
    <source>
        <dbReference type="ARBA" id="ARBA00004651"/>
    </source>
</evidence>
<evidence type="ECO:0000313" key="12">
    <source>
        <dbReference type="EMBL" id="CAH3122579.1"/>
    </source>
</evidence>
<dbReference type="EMBL" id="CALNXK010000037">
    <property type="protein sequence ID" value="CAH3122579.1"/>
    <property type="molecule type" value="Genomic_DNA"/>
</dbReference>
<organism evidence="12 13">
    <name type="scientific">Porites lobata</name>
    <dbReference type="NCBI Taxonomy" id="104759"/>
    <lineage>
        <taxon>Eukaryota</taxon>
        <taxon>Metazoa</taxon>
        <taxon>Cnidaria</taxon>
        <taxon>Anthozoa</taxon>
        <taxon>Hexacorallia</taxon>
        <taxon>Scleractinia</taxon>
        <taxon>Fungiina</taxon>
        <taxon>Poritidae</taxon>
        <taxon>Porites</taxon>
    </lineage>
</organism>
<feature type="transmembrane region" description="Helical" evidence="10">
    <location>
        <begin position="384"/>
        <end position="408"/>
    </location>
</feature>
<keyword evidence="6 10" id="KW-0472">Membrane</keyword>
<feature type="domain" description="G-protein coupled receptors family 1 profile" evidence="11">
    <location>
        <begin position="49"/>
        <end position="290"/>
    </location>
</feature>
<feature type="transmembrane region" description="Helical" evidence="10">
    <location>
        <begin position="347"/>
        <end position="372"/>
    </location>
</feature>
<evidence type="ECO:0000256" key="8">
    <source>
        <dbReference type="ARBA" id="ARBA00023180"/>
    </source>
</evidence>
<dbReference type="Gene3D" id="1.20.1070.10">
    <property type="entry name" value="Rhodopsin 7-helix transmembrane proteins"/>
    <property type="match status" value="2"/>
</dbReference>
<evidence type="ECO:0000259" key="11">
    <source>
        <dbReference type="PROSITE" id="PS50262"/>
    </source>
</evidence>
<feature type="domain" description="G-protein coupled receptors family 1 profile" evidence="11">
    <location>
        <begin position="364"/>
        <end position="599"/>
    </location>
</feature>
<evidence type="ECO:0000256" key="7">
    <source>
        <dbReference type="ARBA" id="ARBA00023170"/>
    </source>
</evidence>
<dbReference type="Proteomes" id="UP001159405">
    <property type="component" value="Unassembled WGS sequence"/>
</dbReference>
<protein>
    <recommendedName>
        <fullName evidence="11">G-protein coupled receptors family 1 profile domain-containing protein</fullName>
    </recommendedName>
</protein>
<dbReference type="PANTHER" id="PTHR24246">
    <property type="entry name" value="OLFACTORY RECEPTOR AND ADENOSINE RECEPTOR"/>
    <property type="match status" value="1"/>
</dbReference>
<evidence type="ECO:0000256" key="10">
    <source>
        <dbReference type="SAM" id="Phobius"/>
    </source>
</evidence>
<feature type="transmembrane region" description="Helical" evidence="10">
    <location>
        <begin position="583"/>
        <end position="601"/>
    </location>
</feature>
<comment type="subcellular location">
    <subcellularLocation>
        <location evidence="1">Cell membrane</location>
        <topology evidence="1">Multi-pass membrane protein</topology>
    </subcellularLocation>
</comment>
<keyword evidence="5" id="KW-0297">G-protein coupled receptor</keyword>
<gene>
    <name evidence="12" type="ORF">PLOB_00029451</name>
</gene>
<dbReference type="PANTHER" id="PTHR24246:SF27">
    <property type="entry name" value="ADENOSINE RECEPTOR, ISOFORM A"/>
    <property type="match status" value="1"/>
</dbReference>
<evidence type="ECO:0000256" key="5">
    <source>
        <dbReference type="ARBA" id="ARBA00023040"/>
    </source>
</evidence>
<keyword evidence="13" id="KW-1185">Reference proteome</keyword>
<keyword evidence="7" id="KW-0675">Receptor</keyword>
<feature type="transmembrane region" description="Helical" evidence="10">
    <location>
        <begin position="180"/>
        <end position="202"/>
    </location>
</feature>
<evidence type="ECO:0000313" key="13">
    <source>
        <dbReference type="Proteomes" id="UP001159405"/>
    </source>
</evidence>
<keyword evidence="4 10" id="KW-1133">Transmembrane helix</keyword>
<keyword evidence="2" id="KW-1003">Cell membrane</keyword>
<evidence type="ECO:0000256" key="9">
    <source>
        <dbReference type="ARBA" id="ARBA00023224"/>
    </source>
</evidence>
<feature type="transmembrane region" description="Helical" evidence="10">
    <location>
        <begin position="543"/>
        <end position="563"/>
    </location>
</feature>
<feature type="transmembrane region" description="Helical" evidence="10">
    <location>
        <begin position="467"/>
        <end position="485"/>
    </location>
</feature>
<comment type="caution">
    <text evidence="12">The sequence shown here is derived from an EMBL/GenBank/DDBJ whole genome shotgun (WGS) entry which is preliminary data.</text>
</comment>
<evidence type="ECO:0000256" key="4">
    <source>
        <dbReference type="ARBA" id="ARBA00022989"/>
    </source>
</evidence>
<dbReference type="PRINTS" id="PR00237">
    <property type="entry name" value="GPCRRHODOPSN"/>
</dbReference>
<reference evidence="12 13" key="1">
    <citation type="submission" date="2022-05" db="EMBL/GenBank/DDBJ databases">
        <authorList>
            <consortium name="Genoscope - CEA"/>
            <person name="William W."/>
        </authorList>
    </citation>
    <scope>NUCLEOTIDE SEQUENCE [LARGE SCALE GENOMIC DNA]</scope>
</reference>
<keyword evidence="8" id="KW-0325">Glycoprotein</keyword>
<evidence type="ECO:0000256" key="3">
    <source>
        <dbReference type="ARBA" id="ARBA00022692"/>
    </source>
</evidence>
<evidence type="ECO:0000256" key="2">
    <source>
        <dbReference type="ARBA" id="ARBA00022475"/>
    </source>
</evidence>
<dbReference type="PROSITE" id="PS50262">
    <property type="entry name" value="G_PROTEIN_RECEP_F1_2"/>
    <property type="match status" value="2"/>
</dbReference>
<feature type="transmembrane region" description="Helical" evidence="10">
    <location>
        <begin position="107"/>
        <end position="132"/>
    </location>
</feature>
<keyword evidence="3 10" id="KW-0812">Transmembrane</keyword>
<dbReference type="InterPro" id="IPR000276">
    <property type="entry name" value="GPCR_Rhodpsn"/>
</dbReference>
<sequence>MANDNYTENTPLKAYEELFCSADLTQGIHSQLIFLSGLNILFCFTAFFGNAVILVALLKENSLHAPSKLLLRCLAITDLFVGLIVEPLEVTFWISLAHHERSSICRYALAVGAITGYTLCLVSLFTSTAIAVERLLALSLGLRYRQVVTFTRTRISITAIWIASIFGSTGYLWSHPISEWYGYIAMGLCLIVSSFSYTKIFITLRHRRYQVHAQHIPGNPCHLNPINIARYKKAVSSALWFQLTLVACYLPYIITGAFLTERGLTPSGFIANEFALTLLYANSSLNPIFYCWKIREVRQAVAFIFKMARCSLAPLEKPRRNHQSLKKLQELYNYCLAELVGGIRNQLIVLSGINVLFSITAFVGNSLILVALRKENSLYPPSKYLLRSLATTDLCVGLIVEPLAVTFWMSLVYERWGICRFVLTVDTVASYMLCLASLFTLTAISLDRLLALIPGLRYRQIVTLRRSFIVVGVLWFVSTFVTTIHVWNPSIAEWCTYIFVPLCLVTSIFSYSKIYLTVNHQQIQVQDHQGRAIPRNVSRYKRAVNSALWLQLTLITCYLPYNIARALLTKRGLSPEGFITKDFALTLLYVNSTINPLLYCWKIREVRQAVKDMI</sequence>
<feature type="non-terminal residue" evidence="12">
    <location>
        <position position="614"/>
    </location>
</feature>
<keyword evidence="9" id="KW-0807">Transducer</keyword>
<evidence type="ECO:0000256" key="6">
    <source>
        <dbReference type="ARBA" id="ARBA00023136"/>
    </source>
</evidence>
<dbReference type="CDD" id="cd00637">
    <property type="entry name" value="7tm_classA_rhodopsin-like"/>
    <property type="match status" value="2"/>
</dbReference>
<feature type="transmembrane region" description="Helical" evidence="10">
    <location>
        <begin position="69"/>
        <end position="95"/>
    </location>
</feature>
<dbReference type="Pfam" id="PF00001">
    <property type="entry name" value="7tm_1"/>
    <property type="match status" value="2"/>
</dbReference>
<accession>A0ABN8NUE8</accession>
<feature type="transmembrane region" description="Helical" evidence="10">
    <location>
        <begin position="32"/>
        <end position="57"/>
    </location>
</feature>
<feature type="transmembrane region" description="Helical" evidence="10">
    <location>
        <begin position="238"/>
        <end position="259"/>
    </location>
</feature>
<dbReference type="InterPro" id="IPR017452">
    <property type="entry name" value="GPCR_Rhodpsn_7TM"/>
</dbReference>